<dbReference type="EMBL" id="JAGFMF010011928">
    <property type="protein sequence ID" value="KAG8509713.1"/>
    <property type="molecule type" value="Genomic_DNA"/>
</dbReference>
<dbReference type="GO" id="GO:0061630">
    <property type="term" value="F:ubiquitin protein ligase activity"/>
    <property type="evidence" value="ECO:0007669"/>
    <property type="project" value="UniProtKB-EC"/>
</dbReference>
<evidence type="ECO:0000259" key="18">
    <source>
        <dbReference type="PROSITE" id="PS50089"/>
    </source>
</evidence>
<evidence type="ECO:0000256" key="15">
    <source>
        <dbReference type="ARBA" id="ARBA00082014"/>
    </source>
</evidence>
<feature type="domain" description="NHR" evidence="19">
    <location>
        <begin position="16"/>
        <end position="172"/>
    </location>
</feature>
<evidence type="ECO:0000256" key="5">
    <source>
        <dbReference type="ARBA" id="ARBA00022490"/>
    </source>
</evidence>
<evidence type="ECO:0000256" key="4">
    <source>
        <dbReference type="ARBA" id="ARBA00012483"/>
    </source>
</evidence>
<comment type="catalytic activity">
    <reaction evidence="1">
        <text>S-ubiquitinyl-[E2 ubiquitin-conjugating enzyme]-L-cysteine + [acceptor protein]-L-lysine = [E2 ubiquitin-conjugating enzyme]-L-cysteine + N(6)-ubiquitinyl-[acceptor protein]-L-lysine.</text>
        <dbReference type="EC" id="2.3.2.27"/>
    </reaction>
</comment>
<name>A0A8J5ZXA8_GALPY</name>
<comment type="caution">
    <text evidence="20">The sequence shown here is derived from an EMBL/GenBank/DDBJ whole genome shotgun (WGS) entry which is preliminary data.</text>
</comment>
<keyword evidence="6" id="KW-0399">Innate immunity</keyword>
<evidence type="ECO:0000256" key="8">
    <source>
        <dbReference type="ARBA" id="ARBA00022723"/>
    </source>
</evidence>
<dbReference type="InterPro" id="IPR037962">
    <property type="entry name" value="Neuralized"/>
</dbReference>
<evidence type="ECO:0000313" key="21">
    <source>
        <dbReference type="Proteomes" id="UP000700334"/>
    </source>
</evidence>
<dbReference type="Gene3D" id="3.30.40.10">
    <property type="entry name" value="Zinc/RING finger domain, C3HC4 (zinc finger)"/>
    <property type="match status" value="1"/>
</dbReference>
<evidence type="ECO:0000259" key="19">
    <source>
        <dbReference type="PROSITE" id="PS51065"/>
    </source>
</evidence>
<accession>A0A8J5ZXA8</accession>
<dbReference type="InterPro" id="IPR013083">
    <property type="entry name" value="Znf_RING/FYVE/PHD"/>
</dbReference>
<feature type="domain" description="RING-type" evidence="18">
    <location>
        <begin position="199"/>
        <end position="238"/>
    </location>
</feature>
<dbReference type="GO" id="GO:0005737">
    <property type="term" value="C:cytoplasm"/>
    <property type="evidence" value="ECO:0007669"/>
    <property type="project" value="UniProtKB-SubCell"/>
</dbReference>
<gene>
    <name evidence="20" type="ORF">J0S82_003090</name>
</gene>
<dbReference type="PROSITE" id="PS50089">
    <property type="entry name" value="ZF_RING_2"/>
    <property type="match status" value="1"/>
</dbReference>
<evidence type="ECO:0000256" key="1">
    <source>
        <dbReference type="ARBA" id="ARBA00000900"/>
    </source>
</evidence>
<evidence type="ECO:0000256" key="16">
    <source>
        <dbReference type="ARBA" id="ARBA00082280"/>
    </source>
</evidence>
<sequence>MVGAWVQSDAQVSRERLLFHTKAKGAQVRLEAGQSTACRRSTFHDGIVFSARPVRPCEPVVLRVLHHECGWQGGLRVGFTRLDPEHLCAPSLPPFLCPDLEQQSLTWAAVLPDHCVLPGNVVCFWVNSQGWLFVKVNANSPLRLRTDVPLDDPLWAVMDVYGTTKAIKLLDPMVSSLLTTTPEVFLDDFLLELKAGEECVICCHHAADTRLVPCGHSHFCHHCAWQVLRDTAKCPLCRREIEAMAQALGPPAPRARERLAA</sequence>
<dbReference type="EC" id="2.3.2.27" evidence="4"/>
<dbReference type="FunFam" id="2.60.120.920:FF:000050">
    <property type="entry name" value="Neuralized E3 ubiquitin protein ligase 3"/>
    <property type="match status" value="1"/>
</dbReference>
<evidence type="ECO:0000256" key="17">
    <source>
        <dbReference type="PROSITE-ProRule" id="PRU00175"/>
    </source>
</evidence>
<evidence type="ECO:0000256" key="11">
    <source>
        <dbReference type="ARBA" id="ARBA00022833"/>
    </source>
</evidence>
<evidence type="ECO:0000256" key="10">
    <source>
        <dbReference type="ARBA" id="ARBA00022786"/>
    </source>
</evidence>
<dbReference type="InterPro" id="IPR006573">
    <property type="entry name" value="NHR_dom"/>
</dbReference>
<dbReference type="InterPro" id="IPR043136">
    <property type="entry name" value="B30.2/SPRY_sf"/>
</dbReference>
<dbReference type="GO" id="GO:0008270">
    <property type="term" value="F:zinc ion binding"/>
    <property type="evidence" value="ECO:0007669"/>
    <property type="project" value="UniProtKB-KW"/>
</dbReference>
<dbReference type="Pfam" id="PF13920">
    <property type="entry name" value="zf-C3HC4_3"/>
    <property type="match status" value="1"/>
</dbReference>
<keyword evidence="10" id="KW-0833">Ubl conjugation pathway</keyword>
<evidence type="ECO:0000256" key="12">
    <source>
        <dbReference type="ARBA" id="ARBA00022859"/>
    </source>
</evidence>
<evidence type="ECO:0000256" key="9">
    <source>
        <dbReference type="ARBA" id="ARBA00022771"/>
    </source>
</evidence>
<evidence type="ECO:0000313" key="20">
    <source>
        <dbReference type="EMBL" id="KAG8509713.1"/>
    </source>
</evidence>
<dbReference type="SMART" id="SM00588">
    <property type="entry name" value="NEUZ"/>
    <property type="match status" value="1"/>
</dbReference>
<evidence type="ECO:0000256" key="2">
    <source>
        <dbReference type="ARBA" id="ARBA00004496"/>
    </source>
</evidence>
<dbReference type="Pfam" id="PF07177">
    <property type="entry name" value="Neuralized"/>
    <property type="match status" value="1"/>
</dbReference>
<evidence type="ECO:0000256" key="13">
    <source>
        <dbReference type="ARBA" id="ARBA00073399"/>
    </source>
</evidence>
<evidence type="ECO:0000256" key="3">
    <source>
        <dbReference type="ARBA" id="ARBA00004906"/>
    </source>
</evidence>
<keyword evidence="12" id="KW-0391">Immunity</keyword>
<keyword evidence="9 17" id="KW-0863">Zinc-finger</keyword>
<organism evidence="20 21">
    <name type="scientific">Galemys pyrenaicus</name>
    <name type="common">Iberian desman</name>
    <name type="synonym">Pyrenean desman</name>
    <dbReference type="NCBI Taxonomy" id="202257"/>
    <lineage>
        <taxon>Eukaryota</taxon>
        <taxon>Metazoa</taxon>
        <taxon>Chordata</taxon>
        <taxon>Craniata</taxon>
        <taxon>Vertebrata</taxon>
        <taxon>Euteleostomi</taxon>
        <taxon>Mammalia</taxon>
        <taxon>Eutheria</taxon>
        <taxon>Laurasiatheria</taxon>
        <taxon>Eulipotyphla</taxon>
        <taxon>Talpidae</taxon>
        <taxon>Galemys</taxon>
    </lineage>
</organism>
<dbReference type="SUPFAM" id="SSF57850">
    <property type="entry name" value="RING/U-box"/>
    <property type="match status" value="1"/>
</dbReference>
<keyword evidence="8" id="KW-0479">Metal-binding</keyword>
<dbReference type="OrthoDB" id="6078042at2759"/>
<dbReference type="PROSITE" id="PS51065">
    <property type="entry name" value="NHR"/>
    <property type="match status" value="1"/>
</dbReference>
<keyword evidence="7" id="KW-0808">Transferase</keyword>
<evidence type="ECO:0000256" key="6">
    <source>
        <dbReference type="ARBA" id="ARBA00022588"/>
    </source>
</evidence>
<reference evidence="20" key="1">
    <citation type="journal article" date="2021" name="Evol. Appl.">
        <title>The genome of the Pyrenean desman and the effects of bottlenecks and inbreeding on the genomic landscape of an endangered species.</title>
        <authorList>
            <person name="Escoda L."/>
            <person name="Castresana J."/>
        </authorList>
    </citation>
    <scope>NUCLEOTIDE SEQUENCE</scope>
    <source>
        <strain evidence="20">IBE-C5619</strain>
    </source>
</reference>
<comment type="subcellular location">
    <subcellularLocation>
        <location evidence="2">Cytoplasm</location>
    </subcellularLocation>
</comment>
<dbReference type="AlphaFoldDB" id="A0A8J5ZXA8"/>
<evidence type="ECO:0000256" key="14">
    <source>
        <dbReference type="ARBA" id="ARBA00079328"/>
    </source>
</evidence>
<comment type="pathway">
    <text evidence="3">Protein modification; protein ubiquitination.</text>
</comment>
<dbReference type="Gene3D" id="2.60.120.920">
    <property type="match status" value="1"/>
</dbReference>
<dbReference type="SMART" id="SM00184">
    <property type="entry name" value="RING"/>
    <property type="match status" value="1"/>
</dbReference>
<dbReference type="InterPro" id="IPR001841">
    <property type="entry name" value="Znf_RING"/>
</dbReference>
<keyword evidence="5" id="KW-0963">Cytoplasm</keyword>
<evidence type="ECO:0000256" key="7">
    <source>
        <dbReference type="ARBA" id="ARBA00022679"/>
    </source>
</evidence>
<proteinExistence type="predicted"/>
<dbReference type="Proteomes" id="UP000700334">
    <property type="component" value="Unassembled WGS sequence"/>
</dbReference>
<keyword evidence="21" id="KW-1185">Reference proteome</keyword>
<keyword evidence="11" id="KW-0862">Zinc</keyword>
<protein>
    <recommendedName>
        <fullName evidence="13">E3 ubiquitin-protein ligase NEURL3</fullName>
        <ecNumber evidence="4">2.3.2.27</ecNumber>
    </recommendedName>
    <alternativeName>
        <fullName evidence="14">Lung-inducible neuralized-related C3CH4 RING domain protein</fullName>
    </alternativeName>
    <alternativeName>
        <fullName evidence="16">Neuralized-like protein 3</fullName>
    </alternativeName>
    <alternativeName>
        <fullName evidence="15">RING-type E3 ubiquitin transferase NEURL3</fullName>
    </alternativeName>
</protein>
<dbReference type="PANTHER" id="PTHR12429">
    <property type="entry name" value="NEURALIZED"/>
    <property type="match status" value="1"/>
</dbReference>
<dbReference type="GO" id="GO:0045087">
    <property type="term" value="P:innate immune response"/>
    <property type="evidence" value="ECO:0007669"/>
    <property type="project" value="UniProtKB-KW"/>
</dbReference>
<dbReference type="PANTHER" id="PTHR12429:SF9">
    <property type="entry name" value="E3 UBIQUITIN-PROTEIN LIGASE NEURL3"/>
    <property type="match status" value="1"/>
</dbReference>